<reference evidence="1" key="1">
    <citation type="journal article" date="2014" name="Int. J. Syst. Evol. Microbiol.">
        <title>Complete genome sequence of Corynebacterium casei LMG S-19264T (=DSM 44701T), isolated from a smear-ripened cheese.</title>
        <authorList>
            <consortium name="US DOE Joint Genome Institute (JGI-PGF)"/>
            <person name="Walter F."/>
            <person name="Albersmeier A."/>
            <person name="Kalinowski J."/>
            <person name="Ruckert C."/>
        </authorList>
    </citation>
    <scope>NUCLEOTIDE SEQUENCE</scope>
    <source>
        <strain evidence="1">CGMCC 4.7110</strain>
    </source>
</reference>
<comment type="caution">
    <text evidence="1">The sequence shown here is derived from an EMBL/GenBank/DDBJ whole genome shotgun (WGS) entry which is preliminary data.</text>
</comment>
<proteinExistence type="predicted"/>
<organism evidence="1 2">
    <name type="scientific">Streptomyces fuscichromogenes</name>
    <dbReference type="NCBI Taxonomy" id="1324013"/>
    <lineage>
        <taxon>Bacteria</taxon>
        <taxon>Bacillati</taxon>
        <taxon>Actinomycetota</taxon>
        <taxon>Actinomycetes</taxon>
        <taxon>Kitasatosporales</taxon>
        <taxon>Streptomycetaceae</taxon>
        <taxon>Streptomyces</taxon>
    </lineage>
</organism>
<name>A0A917XQQ6_9ACTN</name>
<protein>
    <submittedName>
        <fullName evidence="1">Uncharacterized protein</fullName>
    </submittedName>
</protein>
<dbReference type="Proteomes" id="UP000653411">
    <property type="component" value="Unassembled WGS sequence"/>
</dbReference>
<gene>
    <name evidence="1" type="ORF">GCM10011578_099250</name>
</gene>
<reference evidence="1" key="2">
    <citation type="submission" date="2020-09" db="EMBL/GenBank/DDBJ databases">
        <authorList>
            <person name="Sun Q."/>
            <person name="Zhou Y."/>
        </authorList>
    </citation>
    <scope>NUCLEOTIDE SEQUENCE</scope>
    <source>
        <strain evidence="1">CGMCC 4.7110</strain>
    </source>
</reference>
<dbReference type="RefSeq" id="WP_189269599.1">
    <property type="nucleotide sequence ID" value="NZ_BMML01000054.1"/>
</dbReference>
<dbReference type="InterPro" id="IPR011009">
    <property type="entry name" value="Kinase-like_dom_sf"/>
</dbReference>
<accession>A0A917XQQ6</accession>
<dbReference type="SUPFAM" id="SSF56112">
    <property type="entry name" value="Protein kinase-like (PK-like)"/>
    <property type="match status" value="1"/>
</dbReference>
<evidence type="ECO:0000313" key="2">
    <source>
        <dbReference type="Proteomes" id="UP000653411"/>
    </source>
</evidence>
<keyword evidence="2" id="KW-1185">Reference proteome</keyword>
<sequence length="163" mass="17696">MTHLSMPSPALLGWAGRALGAQPSVQDASPPRDNSRVWRLDLPSGVRRFLKVCPRPVMYERETLALRHAVPALGAGRAPQLRASNADHLALLLTAVPGRPLEQLTLTPAEEVRAHRQGGALLALLHIAGDLSGPRRTEARLDDPHVTARGRRTLERLVEGVFA</sequence>
<evidence type="ECO:0000313" key="1">
    <source>
        <dbReference type="EMBL" id="GGN46387.1"/>
    </source>
</evidence>
<dbReference type="AlphaFoldDB" id="A0A917XQQ6"/>
<dbReference type="EMBL" id="BMML01000054">
    <property type="protein sequence ID" value="GGN46387.1"/>
    <property type="molecule type" value="Genomic_DNA"/>
</dbReference>